<dbReference type="InterPro" id="IPR002755">
    <property type="entry name" value="DNA_primase_S"/>
</dbReference>
<reference evidence="10" key="1">
    <citation type="journal article" date="2013" name="Eukaryot. Cell">
        <title>Extremely Reduced Levels of Heterozygosity in the Vertebrate Pathogen Encephalitozoon cuniculi.</title>
        <authorList>
            <person name="Selman M."/>
            <person name="Sak B."/>
            <person name="Kvac M."/>
            <person name="Farinelli L."/>
            <person name="Weiss L.M."/>
            <person name="Corradi N."/>
        </authorList>
    </citation>
    <scope>NUCLEOTIDE SEQUENCE</scope>
</reference>
<evidence type="ECO:0000256" key="1">
    <source>
        <dbReference type="ARBA" id="ARBA00009762"/>
    </source>
</evidence>
<dbReference type="CDD" id="cd04860">
    <property type="entry name" value="AE_Prim_S"/>
    <property type="match status" value="1"/>
</dbReference>
<keyword evidence="4 9" id="KW-0808">Transferase</keyword>
<dbReference type="VEuPathDB" id="MicrosporidiaDB:M970_080630"/>
<keyword evidence="7" id="KW-0479">Metal-binding</keyword>
<dbReference type="VEuPathDB" id="MicrosporidiaDB:ECU08_0630"/>
<keyword evidence="3 9" id="KW-0639">Primosome</keyword>
<dbReference type="GO" id="GO:0005658">
    <property type="term" value="C:alpha DNA polymerase:primase complex"/>
    <property type="evidence" value="ECO:0007669"/>
    <property type="project" value="UniProtKB-ARBA"/>
</dbReference>
<comment type="similarity">
    <text evidence="1 9">Belongs to the eukaryotic-type primase small subunit family.</text>
</comment>
<evidence type="ECO:0000256" key="2">
    <source>
        <dbReference type="ARBA" id="ARBA00022478"/>
    </source>
</evidence>
<name>M1K2R3_ENCCN</name>
<accession>M1K2R3</accession>
<evidence type="ECO:0000256" key="8">
    <source>
        <dbReference type="ARBA" id="ARBA00023163"/>
    </source>
</evidence>
<keyword evidence="2 9" id="KW-0240">DNA-directed RNA polymerase</keyword>
<dbReference type="EC" id="2.7.7.-" evidence="9"/>
<dbReference type="PANTHER" id="PTHR10536">
    <property type="entry name" value="DNA PRIMASE SMALL SUBUNIT"/>
    <property type="match status" value="1"/>
</dbReference>
<dbReference type="Gene3D" id="3.90.920.10">
    <property type="entry name" value="DNA primase, PRIM domain"/>
    <property type="match status" value="1"/>
</dbReference>
<keyword evidence="6 9" id="KW-0235">DNA replication</keyword>
<keyword evidence="8" id="KW-0804">Transcription</keyword>
<evidence type="ECO:0000256" key="5">
    <source>
        <dbReference type="ARBA" id="ARBA00022695"/>
    </source>
</evidence>
<keyword evidence="5" id="KW-0548">Nucleotidyltransferase</keyword>
<evidence type="ECO:0000256" key="9">
    <source>
        <dbReference type="RuleBase" id="RU003514"/>
    </source>
</evidence>
<dbReference type="VEuPathDB" id="MicrosporidiaDB:AEWD_080580"/>
<dbReference type="SUPFAM" id="SSF56747">
    <property type="entry name" value="Prim-pol domain"/>
    <property type="match status" value="1"/>
</dbReference>
<evidence type="ECO:0000256" key="7">
    <source>
        <dbReference type="ARBA" id="ARBA00022723"/>
    </source>
</evidence>
<evidence type="ECO:0000256" key="6">
    <source>
        <dbReference type="ARBA" id="ARBA00022705"/>
    </source>
</evidence>
<evidence type="ECO:0000256" key="3">
    <source>
        <dbReference type="ARBA" id="ARBA00022515"/>
    </source>
</evidence>
<evidence type="ECO:0000256" key="4">
    <source>
        <dbReference type="ARBA" id="ARBA00022679"/>
    </source>
</evidence>
<dbReference type="GO" id="GO:0003899">
    <property type="term" value="F:DNA-directed RNA polymerase activity"/>
    <property type="evidence" value="ECO:0007669"/>
    <property type="project" value="InterPro"/>
</dbReference>
<dbReference type="GO" id="GO:0006269">
    <property type="term" value="P:DNA replication, synthesis of primer"/>
    <property type="evidence" value="ECO:0007669"/>
    <property type="project" value="UniProtKB-KW"/>
</dbReference>
<gene>
    <name evidence="10" type="ORF">ECU08_0630</name>
</gene>
<organism evidence="10">
    <name type="scientific">Encephalitozoon cuniculi</name>
    <name type="common">Microsporidian parasite</name>
    <dbReference type="NCBI Taxonomy" id="6035"/>
    <lineage>
        <taxon>Eukaryota</taxon>
        <taxon>Fungi</taxon>
        <taxon>Fungi incertae sedis</taxon>
        <taxon>Microsporidia</taxon>
        <taxon>Unikaryonidae</taxon>
        <taxon>Encephalitozoon</taxon>
    </lineage>
</organism>
<dbReference type="VEuPathDB" id="MicrosporidiaDB:AEWQ_080620"/>
<evidence type="ECO:0000313" key="10">
    <source>
        <dbReference type="EMBL" id="AGE95088.1"/>
    </source>
</evidence>
<dbReference type="InterPro" id="IPR014052">
    <property type="entry name" value="DNA_primase_ssu_euk/arc"/>
</dbReference>
<dbReference type="AlphaFoldDB" id="M1K2R3"/>
<dbReference type="EMBL" id="KC513605">
    <property type="protein sequence ID" value="AGE95088.1"/>
    <property type="molecule type" value="Genomic_DNA"/>
</dbReference>
<protein>
    <recommendedName>
        <fullName evidence="9">DNA primase</fullName>
        <ecNumber evidence="9">2.7.7.-</ecNumber>
    </recommendedName>
</protein>
<dbReference type="VEuPathDB" id="MicrosporidiaDB:AEWR_080630"/>
<dbReference type="Pfam" id="PF01896">
    <property type="entry name" value="DNA_primase_S"/>
    <property type="match status" value="1"/>
</dbReference>
<dbReference type="GO" id="GO:0046872">
    <property type="term" value="F:metal ion binding"/>
    <property type="evidence" value="ECO:0007669"/>
    <property type="project" value="UniProtKB-KW"/>
</dbReference>
<sequence length="298" mass="34842">MLMDVHHRNKIIALILGMGLDPQLMRTYYRTLFPLDLMFRCLRIDESREISFGLGSGGYIRFLTFRTADEFRKKLMGIAPDKIDVGAIYRDRPTKHSISRVVGKELVFDVDLTDYPRECCSEKLVCNRCLVLIKAAVEILNYSLREEFGFKDVGFVFSGRRGVHCWVFDDEALELSDLERGEIVKYYDSVAKKKKYPEEYKRILRKYSSLLGDKDLEDSELFEKMYLRIDKEVTQKTKHLIKMPFSVHPSTEMISVPIDVSNLDTIRLEDFPRLKDVLESPERLKPYLDIANKWRALS</sequence>
<proteinExistence type="inferred from homology"/>